<reference evidence="2 3" key="1">
    <citation type="journal article" date="2016" name="Environ. Microbiol.">
        <title>Genomic resolution of a cold subsurface aquifer community provides metabolic insights for novel microbes adapted to high CO concentrations.</title>
        <authorList>
            <person name="Probst A.J."/>
            <person name="Castelle C.J."/>
            <person name="Singh A."/>
            <person name="Brown C.T."/>
            <person name="Anantharaman K."/>
            <person name="Sharon I."/>
            <person name="Hug L.A."/>
            <person name="Burstein D."/>
            <person name="Emerson J.B."/>
            <person name="Thomas B.C."/>
            <person name="Banfield J.F."/>
        </authorList>
    </citation>
    <scope>NUCLEOTIDE SEQUENCE [LARGE SCALE GENOMIC DNA]</scope>
    <source>
        <strain evidence="2">CG1_02_43_90</strain>
    </source>
</reference>
<comment type="caution">
    <text evidence="2">The sequence shown here is derived from an EMBL/GenBank/DDBJ whole genome shotgun (WGS) entry which is preliminary data.</text>
</comment>
<evidence type="ECO:0000313" key="2">
    <source>
        <dbReference type="EMBL" id="OIO30698.1"/>
    </source>
</evidence>
<accession>A0A1J4V0K8</accession>
<gene>
    <name evidence="2" type="ORF">AUJ77_02730</name>
</gene>
<evidence type="ECO:0000256" key="1">
    <source>
        <dbReference type="SAM" id="MobiDB-lite"/>
    </source>
</evidence>
<name>A0A1J4V0K8_9BACT</name>
<feature type="region of interest" description="Disordered" evidence="1">
    <location>
        <begin position="1"/>
        <end position="26"/>
    </location>
</feature>
<dbReference type="Proteomes" id="UP000181992">
    <property type="component" value="Unassembled WGS sequence"/>
</dbReference>
<protein>
    <submittedName>
        <fullName evidence="2">Uncharacterized protein</fullName>
    </submittedName>
</protein>
<evidence type="ECO:0000313" key="3">
    <source>
        <dbReference type="Proteomes" id="UP000181992"/>
    </source>
</evidence>
<dbReference type="STRING" id="1805281.AUJ77_02730"/>
<dbReference type="AlphaFoldDB" id="A0A1J4V0K8"/>
<sequence>MENNVEPQIRQELSPLVTPEKSSRPEQFFDEMQESIDAGEALLKNGEQSANPSLLEERGVELDLTQEEVKGVLEDGGFAERLSALNEKARKVYGDFLERARKIGAVTTTALVLGATSPAYSFAEEQVVEPSSSDQTVNEFGHVAQVEKKEALPTYDQAMKKLHESVMTDTNEKMLISVKEEDGVWKPVALIEGNKTSIASSEEETDAREKGEEIEEVHTHPLEVSTFSGLLSPEEIVKVREGNGIARVMPPSGDGDFIAVIQKNILARVNGARIHYKVVEPTGEWSFEIADQDSPFIKLMSKILSLSQLKAEDLKKEVSPEEKEYIVNLQKEFPDQRIFAREMEARAGSGGVAKSAWDKFYGAFNGTLSRVFDTASKDEQASNKVFGQYLEGNYLHTAGATNEQKNKEDIEFYETTAKKLGFSLKYTPNKKAE</sequence>
<proteinExistence type="predicted"/>
<organism evidence="2 3">
    <name type="scientific">Candidatus Nomurabacteria bacterium CG1_02_43_90</name>
    <dbReference type="NCBI Taxonomy" id="1805281"/>
    <lineage>
        <taxon>Bacteria</taxon>
        <taxon>Candidatus Nomuraibacteriota</taxon>
    </lineage>
</organism>
<dbReference type="EMBL" id="MNVN01000015">
    <property type="protein sequence ID" value="OIO30698.1"/>
    <property type="molecule type" value="Genomic_DNA"/>
</dbReference>